<accession>A0A4S8L6D1</accession>
<dbReference type="OrthoDB" id="3261578at2759"/>
<reference evidence="3 4" key="1">
    <citation type="journal article" date="2019" name="Nat. Ecol. Evol.">
        <title>Megaphylogeny resolves global patterns of mushroom evolution.</title>
        <authorList>
            <person name="Varga T."/>
            <person name="Krizsan K."/>
            <person name="Foldi C."/>
            <person name="Dima B."/>
            <person name="Sanchez-Garcia M."/>
            <person name="Sanchez-Ramirez S."/>
            <person name="Szollosi G.J."/>
            <person name="Szarkandi J.G."/>
            <person name="Papp V."/>
            <person name="Albert L."/>
            <person name="Andreopoulos W."/>
            <person name="Angelini C."/>
            <person name="Antonin V."/>
            <person name="Barry K.W."/>
            <person name="Bougher N.L."/>
            <person name="Buchanan P."/>
            <person name="Buyck B."/>
            <person name="Bense V."/>
            <person name="Catcheside P."/>
            <person name="Chovatia M."/>
            <person name="Cooper J."/>
            <person name="Damon W."/>
            <person name="Desjardin D."/>
            <person name="Finy P."/>
            <person name="Geml J."/>
            <person name="Haridas S."/>
            <person name="Hughes K."/>
            <person name="Justo A."/>
            <person name="Karasinski D."/>
            <person name="Kautmanova I."/>
            <person name="Kiss B."/>
            <person name="Kocsube S."/>
            <person name="Kotiranta H."/>
            <person name="LaButti K.M."/>
            <person name="Lechner B.E."/>
            <person name="Liimatainen K."/>
            <person name="Lipzen A."/>
            <person name="Lukacs Z."/>
            <person name="Mihaltcheva S."/>
            <person name="Morgado L.N."/>
            <person name="Niskanen T."/>
            <person name="Noordeloos M.E."/>
            <person name="Ohm R.A."/>
            <person name="Ortiz-Santana B."/>
            <person name="Ovrebo C."/>
            <person name="Racz N."/>
            <person name="Riley R."/>
            <person name="Savchenko A."/>
            <person name="Shiryaev A."/>
            <person name="Soop K."/>
            <person name="Spirin V."/>
            <person name="Szebenyi C."/>
            <person name="Tomsovsky M."/>
            <person name="Tulloss R.E."/>
            <person name="Uehling J."/>
            <person name="Grigoriev I.V."/>
            <person name="Vagvolgyi C."/>
            <person name="Papp T."/>
            <person name="Martin F.M."/>
            <person name="Miettinen O."/>
            <person name="Hibbett D.S."/>
            <person name="Nagy L.G."/>
        </authorList>
    </citation>
    <scope>NUCLEOTIDE SEQUENCE [LARGE SCALE GENOMIC DNA]</scope>
    <source>
        <strain evidence="3 4">CBS 962.96</strain>
    </source>
</reference>
<feature type="domain" description="Arrestin-like N-terminal" evidence="2">
    <location>
        <begin position="112"/>
        <end position="245"/>
    </location>
</feature>
<organism evidence="3 4">
    <name type="scientific">Dendrothele bispora (strain CBS 962.96)</name>
    <dbReference type="NCBI Taxonomy" id="1314807"/>
    <lineage>
        <taxon>Eukaryota</taxon>
        <taxon>Fungi</taxon>
        <taxon>Dikarya</taxon>
        <taxon>Basidiomycota</taxon>
        <taxon>Agaricomycotina</taxon>
        <taxon>Agaricomycetes</taxon>
        <taxon>Agaricomycetidae</taxon>
        <taxon>Agaricales</taxon>
        <taxon>Agaricales incertae sedis</taxon>
        <taxon>Dendrothele</taxon>
    </lineage>
</organism>
<evidence type="ECO:0000259" key="2">
    <source>
        <dbReference type="Pfam" id="PF00339"/>
    </source>
</evidence>
<protein>
    <recommendedName>
        <fullName evidence="2">Arrestin-like N-terminal domain-containing protein</fullName>
    </recommendedName>
</protein>
<feature type="region of interest" description="Disordered" evidence="1">
    <location>
        <begin position="1"/>
        <end position="36"/>
    </location>
</feature>
<name>A0A4S8L6D1_DENBC</name>
<keyword evidence="4" id="KW-1185">Reference proteome</keyword>
<dbReference type="Gene3D" id="2.60.40.640">
    <property type="match status" value="1"/>
</dbReference>
<dbReference type="Pfam" id="PF00339">
    <property type="entry name" value="Arrestin_N"/>
    <property type="match status" value="1"/>
</dbReference>
<dbReference type="InterPro" id="IPR011021">
    <property type="entry name" value="Arrestin-like_N"/>
</dbReference>
<evidence type="ECO:0000256" key="1">
    <source>
        <dbReference type="SAM" id="MobiDB-lite"/>
    </source>
</evidence>
<dbReference type="EMBL" id="ML179616">
    <property type="protein sequence ID" value="THU84194.1"/>
    <property type="molecule type" value="Genomic_DNA"/>
</dbReference>
<dbReference type="AlphaFoldDB" id="A0A4S8L6D1"/>
<dbReference type="SUPFAM" id="SSF81296">
    <property type="entry name" value="E set domains"/>
    <property type="match status" value="1"/>
</dbReference>
<gene>
    <name evidence="3" type="ORF">K435DRAFT_688088</name>
</gene>
<dbReference type="InterPro" id="IPR014752">
    <property type="entry name" value="Arrestin-like_C"/>
</dbReference>
<evidence type="ECO:0000313" key="4">
    <source>
        <dbReference type="Proteomes" id="UP000297245"/>
    </source>
</evidence>
<evidence type="ECO:0000313" key="3">
    <source>
        <dbReference type="EMBL" id="THU84194.1"/>
    </source>
</evidence>
<proteinExistence type="predicted"/>
<sequence>MTSIFPPGPLTSPPPVYDASERPDQNNDTELPAYTSGGAISSGRVVPLNFSPLDLTEHVERYLTDAGAPLPKREYTYELVKGKEKDRKKPWAFLTVLGDSTVSLSKGIPTIVEGEKVEGEVKIDLDSAEACQAVIVSVRGQIIGGAQNSDVLTFLELPKVLWSASPNPLSSTSKAANLLPGPKQKSNKLQQGSHSWPFSIDLPKEVALTVGPKDAPKVEVYRLPQSFFERHARARVHYEVTVRFVRGLLKTDWRLSTQFAYVPITISPSPSPLRVLAYQENTPLLGPEADPTGWVTLDPVAIYGRTETKEVDIRIILSIASPLSYARGSVIPLVLTVQCKDARALEQLSTPRSIVLRLRRRLRYHSDDHKPPESYPWTDEHEHSELALWWPETLTRYLKGEIHLQTDWKPTTVMPRFRVEYSVVLLPPDVVGFQFETSSTSRGELLEQPVEITTAFAPGPRPRMYAPPQYESGFPGATVSEGRYTMNQIF</sequence>
<feature type="compositionally biased region" description="Pro residues" evidence="1">
    <location>
        <begin position="1"/>
        <end position="16"/>
    </location>
</feature>
<dbReference type="Proteomes" id="UP000297245">
    <property type="component" value="Unassembled WGS sequence"/>
</dbReference>
<dbReference type="InterPro" id="IPR014756">
    <property type="entry name" value="Ig_E-set"/>
</dbReference>